<dbReference type="PANTHER" id="PTHR31859:SF1">
    <property type="entry name" value="TETRATRICOPEPTIDE REPEAT PROTEIN 39C"/>
    <property type="match status" value="1"/>
</dbReference>
<dbReference type="PANTHER" id="PTHR31859">
    <property type="entry name" value="TETRATRICOPEPTIDE REPEAT PROTEIN 39 FAMILY MEMBER"/>
    <property type="match status" value="1"/>
</dbReference>
<comment type="similarity">
    <text evidence="1">Belongs to the IML2 family.</text>
</comment>
<dbReference type="AlphaFoldDB" id="A0AAN7WQD1"/>
<dbReference type="SUPFAM" id="SSF48452">
    <property type="entry name" value="TPR-like"/>
    <property type="match status" value="1"/>
</dbReference>
<dbReference type="InterPro" id="IPR019412">
    <property type="entry name" value="IML2/TPR_39"/>
</dbReference>
<evidence type="ECO:0000313" key="4">
    <source>
        <dbReference type="Proteomes" id="UP001306508"/>
    </source>
</evidence>
<protein>
    <recommendedName>
        <fullName evidence="5">Inclusion body clearance protein IML2</fullName>
    </recommendedName>
</protein>
<proteinExistence type="inferred from homology"/>
<dbReference type="GO" id="GO:0005741">
    <property type="term" value="C:mitochondrial outer membrane"/>
    <property type="evidence" value="ECO:0007669"/>
    <property type="project" value="TreeGrafter"/>
</dbReference>
<keyword evidence="4" id="KW-1185">Reference proteome</keyword>
<comment type="caution">
    <text evidence="3">The sequence shown here is derived from an EMBL/GenBank/DDBJ whole genome shotgun (WGS) entry which is preliminary data.</text>
</comment>
<dbReference type="InterPro" id="IPR011990">
    <property type="entry name" value="TPR-like_helical_dom_sf"/>
</dbReference>
<evidence type="ECO:0000256" key="1">
    <source>
        <dbReference type="ARBA" id="ARBA00010925"/>
    </source>
</evidence>
<dbReference type="Pfam" id="PF10300">
    <property type="entry name" value="Iml2-TPR_39"/>
    <property type="match status" value="1"/>
</dbReference>
<name>A0AAN7WQD1_9SACH</name>
<dbReference type="GO" id="GO:0005829">
    <property type="term" value="C:cytosol"/>
    <property type="evidence" value="ECO:0007669"/>
    <property type="project" value="TreeGrafter"/>
</dbReference>
<feature type="compositionally biased region" description="Low complexity" evidence="2">
    <location>
        <begin position="418"/>
        <end position="461"/>
    </location>
</feature>
<dbReference type="GO" id="GO:0005634">
    <property type="term" value="C:nucleus"/>
    <property type="evidence" value="ECO:0007669"/>
    <property type="project" value="TreeGrafter"/>
</dbReference>
<gene>
    <name evidence="3" type="ORF">RI543_003418</name>
</gene>
<evidence type="ECO:0008006" key="5">
    <source>
        <dbReference type="Google" id="ProtNLM"/>
    </source>
</evidence>
<feature type="region of interest" description="Disordered" evidence="2">
    <location>
        <begin position="412"/>
        <end position="461"/>
    </location>
</feature>
<organism evidence="3 4">
    <name type="scientific">Arxiozyma heterogenica</name>
    <dbReference type="NCBI Taxonomy" id="278026"/>
    <lineage>
        <taxon>Eukaryota</taxon>
        <taxon>Fungi</taxon>
        <taxon>Dikarya</taxon>
        <taxon>Ascomycota</taxon>
        <taxon>Saccharomycotina</taxon>
        <taxon>Saccharomycetes</taxon>
        <taxon>Saccharomycetales</taxon>
        <taxon>Saccharomycetaceae</taxon>
        <taxon>Arxiozyma</taxon>
    </lineage>
</organism>
<reference evidence="4" key="1">
    <citation type="submission" date="2023-07" db="EMBL/GenBank/DDBJ databases">
        <title>A draft genome of Kazachstania heterogenica Y-27499.</title>
        <authorList>
            <person name="Donic C."/>
            <person name="Kralova J.S."/>
            <person name="Fidel L."/>
            <person name="Ben-Dor S."/>
            <person name="Jung S."/>
        </authorList>
    </citation>
    <scope>NUCLEOTIDE SEQUENCE [LARGE SCALE GENOMIC DNA]</scope>
    <source>
        <strain evidence="4">Y27499</strain>
    </source>
</reference>
<dbReference type="EMBL" id="JAWIZZ010000047">
    <property type="protein sequence ID" value="KAK5779527.1"/>
    <property type="molecule type" value="Genomic_DNA"/>
</dbReference>
<dbReference type="Proteomes" id="UP001306508">
    <property type="component" value="Unassembled WGS sequence"/>
</dbReference>
<accession>A0AAN7WQD1</accession>
<evidence type="ECO:0000256" key="2">
    <source>
        <dbReference type="SAM" id="MobiDB-lite"/>
    </source>
</evidence>
<sequence>MFRNIFKRRESLDVNDKINTTEKTKLILKQAENFEVALMAMDYVLDDRAQEGLKLLTDNSEQGDKNDETINVLAKGVIEFLAATLSFEAKEMKIASETLAKAEQLSLRSKARAEKENIKSSSYYPPGTVYAVTYTESTLLHALLMLFNESMIDAAKAVLKLRKAYYTLQEILESVKKVDQAIANSNDNSQTFYKNKDAQHNINKNNNNNNSNSSASFISLSGKQFVSVDIPYKLSPEEQKNSELLANAELIHNMRVRRLSGTHIDNIPAINRLRTELGIQSISEQSVSTASSTSTTNNSSDVSSSVKITNSDEPVLLLSEDLDVYQATIDEFIHSGVNLCFGILQVVLSLLPPAIGAVLSVIGFKGSREDGLRLVWKSTKQRNVHGCIGLLALMFYYDGPFQFTDADFDIPATPTPSPNSSTTTSSFSTASSSHSSNNLSVSPRSKSRSNSRSSSLSESMSTLKLNRKEEMDAPTLLHPGKILESALLQARALFPNSALWLLNEARMLSGKGRLKEAVALMDSIDVNKIQMRQVKVLMIFDRAITLVHLHEFDRAAEDLISLVDISDWSHALYTYFAGCCYLENWRMCQMGLLDETNSKGMKWYEEKARELIFSAPSYLGRKTFKSKNLPLDRFMLRKVEQFKSLQKQLGADNPLDAIATSPVHELAYFYNGYNRMTKDGLELTMKMLTEYENPAIKLCDPDQELIKDLLTSLTMRRLGKIKEGCEILDERVLPKILTIDPNNGKVKYFKKTEDPWAYPTALYERALFCWKLNEMSGLQECKEWLTRAQNYADDYELSTRVGMKIKAALDRVENSLQ</sequence>
<evidence type="ECO:0000313" key="3">
    <source>
        <dbReference type="EMBL" id="KAK5779527.1"/>
    </source>
</evidence>